<feature type="region of interest" description="Disordered" evidence="8">
    <location>
        <begin position="972"/>
        <end position="991"/>
    </location>
</feature>
<evidence type="ECO:0000256" key="6">
    <source>
        <dbReference type="ARBA" id="ARBA00022884"/>
    </source>
</evidence>
<dbReference type="FunFam" id="1.10.340.70:FF:000001">
    <property type="entry name" value="Retrovirus-related Pol polyprotein from transposon gypsy-like Protein"/>
    <property type="match status" value="1"/>
</dbReference>
<dbReference type="STRING" id="47428.A0A284S7A1"/>
<protein>
    <recommendedName>
        <fullName evidence="9">Integrase catalytic domain-containing protein</fullName>
    </recommendedName>
</protein>
<dbReference type="GO" id="GO:0015074">
    <property type="term" value="P:DNA integration"/>
    <property type="evidence" value="ECO:0007669"/>
    <property type="project" value="InterPro"/>
</dbReference>
<evidence type="ECO:0000313" key="11">
    <source>
        <dbReference type="Proteomes" id="UP000219338"/>
    </source>
</evidence>
<feature type="compositionally biased region" description="Basic and acidic residues" evidence="8">
    <location>
        <begin position="982"/>
        <end position="991"/>
    </location>
</feature>
<dbReference type="InterPro" id="IPR001584">
    <property type="entry name" value="Integrase_cat-core"/>
</dbReference>
<dbReference type="InterPro" id="IPR050951">
    <property type="entry name" value="Retrovirus_Pol_polyprotein"/>
</dbReference>
<evidence type="ECO:0000256" key="5">
    <source>
        <dbReference type="ARBA" id="ARBA00022801"/>
    </source>
</evidence>
<keyword evidence="7" id="KW-0695">RNA-directed DNA polymerase</keyword>
<keyword evidence="5" id="KW-0378">Hydrolase</keyword>
<dbReference type="AlphaFoldDB" id="A0A284S7A1"/>
<name>A0A284S7A1_ARMOS</name>
<dbReference type="GO" id="GO:0003964">
    <property type="term" value="F:RNA-directed DNA polymerase activity"/>
    <property type="evidence" value="ECO:0007669"/>
    <property type="project" value="UniProtKB-KW"/>
</dbReference>
<gene>
    <name evidence="10" type="ORF">ARMOST_20411</name>
</gene>
<keyword evidence="4" id="KW-0255">Endonuclease</keyword>
<evidence type="ECO:0000256" key="1">
    <source>
        <dbReference type="ARBA" id="ARBA00022679"/>
    </source>
</evidence>
<dbReference type="Pfam" id="PF17921">
    <property type="entry name" value="Integrase_H2C2"/>
    <property type="match status" value="1"/>
</dbReference>
<feature type="domain" description="Integrase catalytic" evidence="9">
    <location>
        <begin position="650"/>
        <end position="816"/>
    </location>
</feature>
<evidence type="ECO:0000256" key="4">
    <source>
        <dbReference type="ARBA" id="ARBA00022759"/>
    </source>
</evidence>
<dbReference type="Gene3D" id="3.10.10.10">
    <property type="entry name" value="HIV Type 1 Reverse Transcriptase, subunit A, domain 1"/>
    <property type="match status" value="1"/>
</dbReference>
<dbReference type="Gene3D" id="3.30.420.10">
    <property type="entry name" value="Ribonuclease H-like superfamily/Ribonuclease H"/>
    <property type="match status" value="1"/>
</dbReference>
<evidence type="ECO:0000256" key="8">
    <source>
        <dbReference type="SAM" id="MobiDB-lite"/>
    </source>
</evidence>
<dbReference type="InterPro" id="IPR041588">
    <property type="entry name" value="Integrase_H2C2"/>
</dbReference>
<dbReference type="PROSITE" id="PS50994">
    <property type="entry name" value="INTEGRASE"/>
    <property type="match status" value="1"/>
</dbReference>
<keyword evidence="1" id="KW-0808">Transferase</keyword>
<reference evidence="11" key="1">
    <citation type="journal article" date="2017" name="Nat. Ecol. Evol.">
        <title>Genome expansion and lineage-specific genetic innovations in the forest pathogenic fungi Armillaria.</title>
        <authorList>
            <person name="Sipos G."/>
            <person name="Prasanna A.N."/>
            <person name="Walter M.C."/>
            <person name="O'Connor E."/>
            <person name="Balint B."/>
            <person name="Krizsan K."/>
            <person name="Kiss B."/>
            <person name="Hess J."/>
            <person name="Varga T."/>
            <person name="Slot J."/>
            <person name="Riley R."/>
            <person name="Boka B."/>
            <person name="Rigling D."/>
            <person name="Barry K."/>
            <person name="Lee J."/>
            <person name="Mihaltcheva S."/>
            <person name="LaButti K."/>
            <person name="Lipzen A."/>
            <person name="Waldron R."/>
            <person name="Moloney N.M."/>
            <person name="Sperisen C."/>
            <person name="Kredics L."/>
            <person name="Vagvoelgyi C."/>
            <person name="Patrignani A."/>
            <person name="Fitzpatrick D."/>
            <person name="Nagy I."/>
            <person name="Doyle S."/>
            <person name="Anderson J.B."/>
            <person name="Grigoriev I.V."/>
            <person name="Gueldener U."/>
            <person name="Muensterkoetter M."/>
            <person name="Nagy L.G."/>
        </authorList>
    </citation>
    <scope>NUCLEOTIDE SEQUENCE [LARGE SCALE GENOMIC DNA]</scope>
    <source>
        <strain evidence="11">C18/9</strain>
    </source>
</reference>
<sequence length="991" mass="113080">MYRLYGSNIIGDQSYEPWFSKKVSVFAGKKYKPVALKTKPVLATLPDKFRIIRNIRGDPLADIPTLSPTPPPFIPTERYTQERKEYIDSIHNDGFLWPEEMKLMHHFMTVQEKAFTWEDSERGSFRKDFFPPIDIPVVEHTPWVLRNIPIPPGIYAEVCRMIKTKIDAGVYEPSNSSYRSRWFTVLKKDGKSLRIVHSLEPLNEVTIAHSGLPPTTDPLTEHFAGRACGATLDLFVIDAHILVDFLSKVLSLQYYDGDLVLTSLTRVPSLVPLEFYGYSSIISQPELYPSPSYSEKTIPFKFEAVEIAAQEDLKDAVKDSPALRPLSYTSTGAVILAVDTGPAAVGYYLAQCDPVNPKIRYFARFGSITLNERECGYSQAKKEIFGLYRALGDCKIYLIGLPTFIVEVDASAIKGMLKNPDIAPSAAVNRWIIGILSFHFVLVHVPGSKHGPDGLSRRPPQLGDPPPPEDGMEDFLYTHYGLMHFINSTSPTVNSPIKLIQVLQQDITEDTTEIIPYSTVPRTTKQKRLDERLMHLLPWHLHLKRPLGFDDNAYAKFMKYAVHFFEKQGKLWRKNVDGKHQLVLFPERRIQVMTSCHDDVAHKGFYATHALIKDRYWWPDMKYDIAWFVRTCHLCQIRQTRQIYIPPTVALPAPLFSKMYMDTMIMPVSGQYRYIVQGRCSLSHYPEFRCLRKETARTLGEWIFEDILCRWGSLVEIVTDNGSAFVAAINYLSKKYHINHIRISGYNSRANGIAERPHFDVRQGLFKASDGDQKKWSQNAYSVFWADRVMIRKRMGCSPYFAATGTEPLLPMDIVESTWLMPPPDNIISTTSLIARRAINLQKRSQDLERLKSKVYEARRNAAVKFEKDHAYSIRDFNFQKGDLVLMRNTQIEKALNRKMRARYLGPLVILGRNKGGAYLLCELDGSTFARPVAAFRLVPYFARKKIDVPDINAIIDVPPERINDLFASTDDGTLDELPDQEGAHNEAELA</sequence>
<dbReference type="InterPro" id="IPR041373">
    <property type="entry name" value="RT_RNaseH"/>
</dbReference>
<organism evidence="10 11">
    <name type="scientific">Armillaria ostoyae</name>
    <name type="common">Armillaria root rot fungus</name>
    <dbReference type="NCBI Taxonomy" id="47428"/>
    <lineage>
        <taxon>Eukaryota</taxon>
        <taxon>Fungi</taxon>
        <taxon>Dikarya</taxon>
        <taxon>Basidiomycota</taxon>
        <taxon>Agaricomycotina</taxon>
        <taxon>Agaricomycetes</taxon>
        <taxon>Agaricomycetidae</taxon>
        <taxon>Agaricales</taxon>
        <taxon>Marasmiineae</taxon>
        <taxon>Physalacriaceae</taxon>
        <taxon>Armillaria</taxon>
    </lineage>
</organism>
<dbReference type="OMA" id="DTMHLPP"/>
<dbReference type="InterPro" id="IPR043502">
    <property type="entry name" value="DNA/RNA_pol_sf"/>
</dbReference>
<dbReference type="EMBL" id="FUEG01000038">
    <property type="protein sequence ID" value="SJL16881.1"/>
    <property type="molecule type" value="Genomic_DNA"/>
</dbReference>
<dbReference type="GO" id="GO:0003723">
    <property type="term" value="F:RNA binding"/>
    <property type="evidence" value="ECO:0007669"/>
    <property type="project" value="UniProtKB-KW"/>
</dbReference>
<dbReference type="OrthoDB" id="446925at2759"/>
<keyword evidence="6" id="KW-0694">RNA-binding</keyword>
<keyword evidence="3" id="KW-0540">Nuclease</keyword>
<accession>A0A284S7A1</accession>
<dbReference type="GO" id="GO:0004519">
    <property type="term" value="F:endonuclease activity"/>
    <property type="evidence" value="ECO:0007669"/>
    <property type="project" value="UniProtKB-KW"/>
</dbReference>
<keyword evidence="2" id="KW-0548">Nucleotidyltransferase</keyword>
<evidence type="ECO:0000256" key="2">
    <source>
        <dbReference type="ARBA" id="ARBA00022695"/>
    </source>
</evidence>
<dbReference type="InterPro" id="IPR012337">
    <property type="entry name" value="RNaseH-like_sf"/>
</dbReference>
<dbReference type="GO" id="GO:0016787">
    <property type="term" value="F:hydrolase activity"/>
    <property type="evidence" value="ECO:0007669"/>
    <property type="project" value="UniProtKB-KW"/>
</dbReference>
<keyword evidence="11" id="KW-1185">Reference proteome</keyword>
<dbReference type="SUPFAM" id="SSF53098">
    <property type="entry name" value="Ribonuclease H-like"/>
    <property type="match status" value="1"/>
</dbReference>
<evidence type="ECO:0000256" key="7">
    <source>
        <dbReference type="ARBA" id="ARBA00022918"/>
    </source>
</evidence>
<dbReference type="PANTHER" id="PTHR37984">
    <property type="entry name" value="PROTEIN CBG26694"/>
    <property type="match status" value="1"/>
</dbReference>
<evidence type="ECO:0000313" key="10">
    <source>
        <dbReference type="EMBL" id="SJL16881.1"/>
    </source>
</evidence>
<dbReference type="SUPFAM" id="SSF56672">
    <property type="entry name" value="DNA/RNA polymerases"/>
    <property type="match status" value="1"/>
</dbReference>
<evidence type="ECO:0000259" key="9">
    <source>
        <dbReference type="PROSITE" id="PS50994"/>
    </source>
</evidence>
<dbReference type="Gene3D" id="1.10.340.70">
    <property type="match status" value="1"/>
</dbReference>
<dbReference type="Proteomes" id="UP000219338">
    <property type="component" value="Unassembled WGS sequence"/>
</dbReference>
<proteinExistence type="predicted"/>
<feature type="region of interest" description="Disordered" evidence="8">
    <location>
        <begin position="450"/>
        <end position="469"/>
    </location>
</feature>
<dbReference type="GO" id="GO:0005634">
    <property type="term" value="C:nucleus"/>
    <property type="evidence" value="ECO:0007669"/>
    <property type="project" value="UniProtKB-ARBA"/>
</dbReference>
<dbReference type="InterPro" id="IPR036397">
    <property type="entry name" value="RNaseH_sf"/>
</dbReference>
<dbReference type="PANTHER" id="PTHR37984:SF5">
    <property type="entry name" value="PROTEIN NYNRIN-LIKE"/>
    <property type="match status" value="1"/>
</dbReference>
<evidence type="ECO:0000256" key="3">
    <source>
        <dbReference type="ARBA" id="ARBA00022722"/>
    </source>
</evidence>
<dbReference type="Pfam" id="PF17917">
    <property type="entry name" value="RT_RNaseH"/>
    <property type="match status" value="1"/>
</dbReference>